<proteinExistence type="predicted"/>
<feature type="domain" description="FAD-binding" evidence="1">
    <location>
        <begin position="9"/>
        <end position="226"/>
    </location>
</feature>
<dbReference type="InterPro" id="IPR036188">
    <property type="entry name" value="FAD/NAD-bd_sf"/>
</dbReference>
<dbReference type="RefSeq" id="WP_202826775.1">
    <property type="nucleotide sequence ID" value="NZ_JAEUXJ010000007.1"/>
</dbReference>
<comment type="caution">
    <text evidence="2">The sequence shown here is derived from an EMBL/GenBank/DDBJ whole genome shotgun (WGS) entry which is preliminary data.</text>
</comment>
<organism evidence="2 3">
    <name type="scientific">Belnapia mucosa</name>
    <dbReference type="NCBI Taxonomy" id="2804532"/>
    <lineage>
        <taxon>Bacteria</taxon>
        <taxon>Pseudomonadati</taxon>
        <taxon>Pseudomonadota</taxon>
        <taxon>Alphaproteobacteria</taxon>
        <taxon>Acetobacterales</taxon>
        <taxon>Roseomonadaceae</taxon>
        <taxon>Belnapia</taxon>
    </lineage>
</organism>
<dbReference type="Pfam" id="PF01494">
    <property type="entry name" value="FAD_binding_3"/>
    <property type="match status" value="1"/>
</dbReference>
<reference evidence="2 3" key="1">
    <citation type="submission" date="2021-01" db="EMBL/GenBank/DDBJ databases">
        <title>Belnapia mucosa sp. nov. and Belnapia arida sp. nov., isolated from the Tabernas Desert (Almeria, Spain).</title>
        <authorList>
            <person name="Molina-Menor E."/>
            <person name="Vidal-Verdu A."/>
            <person name="Calonge A."/>
            <person name="Satari L."/>
            <person name="Pereto Magraner J."/>
            <person name="Porcar Miralles M."/>
        </authorList>
    </citation>
    <scope>NUCLEOTIDE SEQUENCE [LARGE SCALE GENOMIC DNA]</scope>
    <source>
        <strain evidence="2 3">T6</strain>
    </source>
</reference>
<dbReference type="InterPro" id="IPR002938">
    <property type="entry name" value="FAD-bd"/>
</dbReference>
<sequence>MQDSSLSPDVLVIGGGPAGSTAAALLARSGRRVTLLEKESHPRFHIGESLLPRNLDIFERLGILDEVRGIGVHKPGAEFVSDRTGRSCAFPFAQALDRNRTHAWQVKRQDFDTLLFRNAARLGAETRERVRVTDIQFGPPGERAVVAATDAEGATLTYRPRYVLDASGRDTFLAGRLRVKDSNKYNNTAASYAHFRNVERREGELAGYISIHLAEDGWFWLIPLPGDVMSVGFVGNQSAWKGRKGSAQELFLDRIASSPTVAARMRGAEICSDVYATGNYSYRARQGNGQGYLMIGDAYGFVDPMFSTGVLMAMTAGELGAEAAHAWLDDPVRGQRLAERTNRELAQAMDRISWLIYRINDPVLRSLFMAPKNTFWMRDGIINMLAGNLRGSWRAALPVLCFKTIYHVFSALHRVGLGPRMHEDRPPMQAAAAE</sequence>
<keyword evidence="3" id="KW-1185">Reference proteome</keyword>
<evidence type="ECO:0000313" key="3">
    <source>
        <dbReference type="Proteomes" id="UP000606490"/>
    </source>
</evidence>
<dbReference type="SUPFAM" id="SSF51905">
    <property type="entry name" value="FAD/NAD(P)-binding domain"/>
    <property type="match status" value="1"/>
</dbReference>
<dbReference type="PANTHER" id="PTHR43747:SF1">
    <property type="entry name" value="SLR1998 PROTEIN"/>
    <property type="match status" value="1"/>
</dbReference>
<gene>
    <name evidence="2" type="ORF">JMJ55_16980</name>
</gene>
<dbReference type="Proteomes" id="UP000606490">
    <property type="component" value="Unassembled WGS sequence"/>
</dbReference>
<protein>
    <submittedName>
        <fullName evidence="2">Tryptophan 7-halogenase</fullName>
    </submittedName>
</protein>
<dbReference type="PANTHER" id="PTHR43747">
    <property type="entry name" value="FAD-BINDING PROTEIN"/>
    <property type="match status" value="1"/>
</dbReference>
<accession>A0ABS1V601</accession>
<dbReference type="InterPro" id="IPR050816">
    <property type="entry name" value="Flavin-dep_Halogenase_NPB"/>
</dbReference>
<dbReference type="EMBL" id="JAEUXJ010000007">
    <property type="protein sequence ID" value="MBL6457032.1"/>
    <property type="molecule type" value="Genomic_DNA"/>
</dbReference>
<dbReference type="Gene3D" id="3.50.50.60">
    <property type="entry name" value="FAD/NAD(P)-binding domain"/>
    <property type="match status" value="1"/>
</dbReference>
<dbReference type="PRINTS" id="PR00420">
    <property type="entry name" value="RNGMNOXGNASE"/>
</dbReference>
<name>A0ABS1V601_9PROT</name>
<evidence type="ECO:0000313" key="2">
    <source>
        <dbReference type="EMBL" id="MBL6457032.1"/>
    </source>
</evidence>
<evidence type="ECO:0000259" key="1">
    <source>
        <dbReference type="Pfam" id="PF01494"/>
    </source>
</evidence>